<dbReference type="EMBL" id="JAAZQD010000002">
    <property type="protein sequence ID" value="NKZ38354.1"/>
    <property type="molecule type" value="Genomic_DNA"/>
</dbReference>
<sequence length="90" mass="9976">MSSRNRTYKTVLLSHDEAERVQREAGKKGESVSGWIAQAIRARLDGQTLAELLRSELQEQRAQTLDAVAEQQSTFAHKLALVIDRLGGDA</sequence>
<protein>
    <submittedName>
        <fullName evidence="1">Uncharacterized protein</fullName>
    </submittedName>
</protein>
<comment type="caution">
    <text evidence="1">The sequence shown here is derived from an EMBL/GenBank/DDBJ whole genome shotgun (WGS) entry which is preliminary data.</text>
</comment>
<dbReference type="Proteomes" id="UP000541636">
    <property type="component" value="Unassembled WGS sequence"/>
</dbReference>
<accession>A0A846ZJJ1</accession>
<name>A0A846ZJJ1_9GAMM</name>
<evidence type="ECO:0000313" key="2">
    <source>
        <dbReference type="Proteomes" id="UP000541636"/>
    </source>
</evidence>
<reference evidence="1 2" key="1">
    <citation type="journal article" date="2017" name="Int. J. Syst. Evol. Microbiol.">
        <title>Oleiagrimonas citrea sp. nov., a marine bacterium isolated from tidal flat sediment and emended description of the genus Oleiagrimonas Fang et al. 2015 and Oleiagrimonas soli.</title>
        <authorList>
            <person name="Yang S.H."/>
            <person name="Seo H.S."/>
            <person name="Seong C.N."/>
            <person name="Kwon K.K."/>
        </authorList>
    </citation>
    <scope>NUCLEOTIDE SEQUENCE [LARGE SCALE GENOMIC DNA]</scope>
    <source>
        <strain evidence="1 2">MEBiC09124</strain>
    </source>
</reference>
<keyword evidence="2" id="KW-1185">Reference proteome</keyword>
<gene>
    <name evidence="1" type="ORF">HF690_05205</name>
</gene>
<evidence type="ECO:0000313" key="1">
    <source>
        <dbReference type="EMBL" id="NKZ38354.1"/>
    </source>
</evidence>
<dbReference type="AlphaFoldDB" id="A0A846ZJJ1"/>
<organism evidence="1 2">
    <name type="scientific">Oleiagrimonas citrea</name>
    <dbReference type="NCBI Taxonomy" id="1665687"/>
    <lineage>
        <taxon>Bacteria</taxon>
        <taxon>Pseudomonadati</taxon>
        <taxon>Pseudomonadota</taxon>
        <taxon>Gammaproteobacteria</taxon>
        <taxon>Lysobacterales</taxon>
        <taxon>Rhodanobacteraceae</taxon>
        <taxon>Oleiagrimonas</taxon>
    </lineage>
</organism>
<proteinExistence type="predicted"/>
<dbReference type="RefSeq" id="WP_168608698.1">
    <property type="nucleotide sequence ID" value="NZ_JAAZQD010000002.1"/>
</dbReference>